<sequence length="98" mass="11523">MIEKRYNNSNLEELKKNKRFAVTHGSLAMKIALCIFIIINFVLKKSIYELILVFLSGSLFEEIYKYKYSKSKEDMIAIISLLIMVISIFVLYLIKDFD</sequence>
<dbReference type="Pfam" id="PF20040">
    <property type="entry name" value="DUF6442"/>
    <property type="match status" value="1"/>
</dbReference>
<keyword evidence="3" id="KW-1185">Reference proteome</keyword>
<gene>
    <name evidence="2" type="ORF">CG710_013235</name>
</gene>
<dbReference type="Proteomes" id="UP000216411">
    <property type="component" value="Unassembled WGS sequence"/>
</dbReference>
<keyword evidence="1" id="KW-0812">Transmembrane</keyword>
<dbReference type="InterPro" id="IPR045620">
    <property type="entry name" value="DUF6442"/>
</dbReference>
<accession>A0A371JD78</accession>
<proteinExistence type="predicted"/>
<protein>
    <recommendedName>
        <fullName evidence="4">DUF4181 domain-containing protein</fullName>
    </recommendedName>
</protein>
<reference evidence="2 3" key="1">
    <citation type="journal article" date="2017" name="Genome Announc.">
        <title>Draft Genome Sequence of a Sporulating and Motile Strain of Lachnotalea glycerini Isolated from Water in Quebec City, Canada.</title>
        <authorList>
            <person name="Maheux A.F."/>
            <person name="Boudreau D.K."/>
            <person name="Berube E."/>
            <person name="Boissinot M."/>
            <person name="Raymond F."/>
            <person name="Brodeur S."/>
            <person name="Corbeil J."/>
            <person name="Isabel S."/>
            <person name="Omar R.F."/>
            <person name="Bergeron M.G."/>
        </authorList>
    </citation>
    <scope>NUCLEOTIDE SEQUENCE [LARGE SCALE GENOMIC DNA]</scope>
    <source>
        <strain evidence="2 3">CCRI-19302</strain>
    </source>
</reference>
<dbReference type="AlphaFoldDB" id="A0A371JD78"/>
<feature type="transmembrane region" description="Helical" evidence="1">
    <location>
        <begin position="21"/>
        <end position="41"/>
    </location>
</feature>
<evidence type="ECO:0000313" key="3">
    <source>
        <dbReference type="Proteomes" id="UP000216411"/>
    </source>
</evidence>
<feature type="transmembrane region" description="Helical" evidence="1">
    <location>
        <begin position="76"/>
        <end position="94"/>
    </location>
</feature>
<dbReference type="RefSeq" id="WP_094376246.1">
    <property type="nucleotide sequence ID" value="NZ_NOKA02000030.1"/>
</dbReference>
<evidence type="ECO:0000313" key="2">
    <source>
        <dbReference type="EMBL" id="RDY30685.1"/>
    </source>
</evidence>
<comment type="caution">
    <text evidence="2">The sequence shown here is derived from an EMBL/GenBank/DDBJ whole genome shotgun (WGS) entry which is preliminary data.</text>
</comment>
<dbReference type="EMBL" id="NOKA02000030">
    <property type="protein sequence ID" value="RDY30685.1"/>
    <property type="molecule type" value="Genomic_DNA"/>
</dbReference>
<evidence type="ECO:0000256" key="1">
    <source>
        <dbReference type="SAM" id="Phobius"/>
    </source>
</evidence>
<keyword evidence="1" id="KW-1133">Transmembrane helix</keyword>
<keyword evidence="1" id="KW-0472">Membrane</keyword>
<name>A0A371JD78_9FIRM</name>
<organism evidence="2 3">
    <name type="scientific">Lachnotalea glycerini</name>
    <dbReference type="NCBI Taxonomy" id="1763509"/>
    <lineage>
        <taxon>Bacteria</taxon>
        <taxon>Bacillati</taxon>
        <taxon>Bacillota</taxon>
        <taxon>Clostridia</taxon>
        <taxon>Lachnospirales</taxon>
        <taxon>Lachnospiraceae</taxon>
        <taxon>Lachnotalea</taxon>
    </lineage>
</organism>
<evidence type="ECO:0008006" key="4">
    <source>
        <dbReference type="Google" id="ProtNLM"/>
    </source>
</evidence>